<dbReference type="EMBL" id="JAVRHT010000014">
    <property type="protein sequence ID" value="MDT0631596.1"/>
    <property type="molecule type" value="Genomic_DNA"/>
</dbReference>
<evidence type="ECO:0000256" key="4">
    <source>
        <dbReference type="SAM" id="MobiDB-lite"/>
    </source>
</evidence>
<dbReference type="Proteomes" id="UP001267426">
    <property type="component" value="Unassembled WGS sequence"/>
</dbReference>
<dbReference type="GO" id="GO:0047617">
    <property type="term" value="F:fatty acyl-CoA hydrolase activity"/>
    <property type="evidence" value="ECO:0007669"/>
    <property type="project" value="UniProtKB-EC"/>
</dbReference>
<sequence length="188" mass="19890">MKGTCEMTELVLPNDTNTLGNLMGGRLLHLMDVCAAIAAKRHSNRTVVTASVDSVDFQNAIGLGEVVVLKAAVNRAFTTSMEVGVSVWAEDTTTGQRRRSNRAYYTFVAVDQSGRPIPVRPVEPETEADRARYAAAGRRRELRLVLAGRLPMEDAESLREHLAEVAAPPEAGGAESGGGAGSEGGAVA</sequence>
<dbReference type="Gene3D" id="3.10.129.10">
    <property type="entry name" value="Hotdog Thioesterase"/>
    <property type="match status" value="1"/>
</dbReference>
<evidence type="ECO:0000313" key="6">
    <source>
        <dbReference type="EMBL" id="MDT0631596.1"/>
    </source>
</evidence>
<dbReference type="InterPro" id="IPR006683">
    <property type="entry name" value="Thioestr_dom"/>
</dbReference>
<accession>A0ABU3BQY2</accession>
<comment type="similarity">
    <text evidence="1">Belongs to the acyl coenzyme A hydrolase family.</text>
</comment>
<feature type="domain" description="HotDog ACOT-type" evidence="5">
    <location>
        <begin position="1"/>
        <end position="113"/>
    </location>
</feature>
<protein>
    <submittedName>
        <fullName evidence="6">Acyl-CoA thioesterase</fullName>
        <ecNumber evidence="6">3.1.2.20</ecNumber>
    </submittedName>
</protein>
<dbReference type="PROSITE" id="PS51770">
    <property type="entry name" value="HOTDOG_ACOT"/>
    <property type="match status" value="1"/>
</dbReference>
<dbReference type="CDD" id="cd03442">
    <property type="entry name" value="BFIT_BACH"/>
    <property type="match status" value="1"/>
</dbReference>
<dbReference type="EC" id="3.1.2.20" evidence="6"/>
<dbReference type="PANTHER" id="PTHR11049">
    <property type="entry name" value="ACYL COENZYME A THIOESTER HYDROLASE"/>
    <property type="match status" value="1"/>
</dbReference>
<proteinExistence type="inferred from homology"/>
<dbReference type="InterPro" id="IPR033120">
    <property type="entry name" value="HOTDOG_ACOT"/>
</dbReference>
<evidence type="ECO:0000256" key="2">
    <source>
        <dbReference type="ARBA" id="ARBA00022801"/>
    </source>
</evidence>
<gene>
    <name evidence="6" type="ORF">RM540_07520</name>
</gene>
<organism evidence="6 7">
    <name type="scientific">Rubrivirga litoralis</name>
    <dbReference type="NCBI Taxonomy" id="3075598"/>
    <lineage>
        <taxon>Bacteria</taxon>
        <taxon>Pseudomonadati</taxon>
        <taxon>Rhodothermota</taxon>
        <taxon>Rhodothermia</taxon>
        <taxon>Rhodothermales</taxon>
        <taxon>Rubricoccaceae</taxon>
        <taxon>Rubrivirga</taxon>
    </lineage>
</organism>
<dbReference type="SUPFAM" id="SSF54637">
    <property type="entry name" value="Thioesterase/thiol ester dehydrase-isomerase"/>
    <property type="match status" value="1"/>
</dbReference>
<comment type="caution">
    <text evidence="6">The sequence shown here is derived from an EMBL/GenBank/DDBJ whole genome shotgun (WGS) entry which is preliminary data.</text>
</comment>
<dbReference type="InterPro" id="IPR029069">
    <property type="entry name" value="HotDog_dom_sf"/>
</dbReference>
<evidence type="ECO:0000256" key="1">
    <source>
        <dbReference type="ARBA" id="ARBA00010458"/>
    </source>
</evidence>
<feature type="region of interest" description="Disordered" evidence="4">
    <location>
        <begin position="166"/>
        <end position="188"/>
    </location>
</feature>
<reference evidence="6 7" key="1">
    <citation type="submission" date="2023-09" db="EMBL/GenBank/DDBJ databases">
        <authorList>
            <person name="Rey-Velasco X."/>
        </authorList>
    </citation>
    <scope>NUCLEOTIDE SEQUENCE [LARGE SCALE GENOMIC DNA]</scope>
    <source>
        <strain evidence="6 7">F394</strain>
    </source>
</reference>
<dbReference type="PANTHER" id="PTHR11049:SF24">
    <property type="entry name" value="CYTOSOLIC ACYL COENZYME A THIOESTER HYDROLASE"/>
    <property type="match status" value="1"/>
</dbReference>
<evidence type="ECO:0000256" key="3">
    <source>
        <dbReference type="PROSITE-ProRule" id="PRU01106"/>
    </source>
</evidence>
<dbReference type="Pfam" id="PF03061">
    <property type="entry name" value="4HBT"/>
    <property type="match status" value="1"/>
</dbReference>
<keyword evidence="7" id="KW-1185">Reference proteome</keyword>
<evidence type="ECO:0000313" key="7">
    <source>
        <dbReference type="Proteomes" id="UP001267426"/>
    </source>
</evidence>
<name>A0ABU3BQY2_9BACT</name>
<feature type="compositionally biased region" description="Gly residues" evidence="4">
    <location>
        <begin position="174"/>
        <end position="188"/>
    </location>
</feature>
<keyword evidence="2 3" id="KW-0378">Hydrolase</keyword>
<evidence type="ECO:0000259" key="5">
    <source>
        <dbReference type="PROSITE" id="PS51770"/>
    </source>
</evidence>
<dbReference type="InterPro" id="IPR040170">
    <property type="entry name" value="Cytosol_ACT"/>
</dbReference>